<dbReference type="InterPro" id="IPR039331">
    <property type="entry name" value="PAPs-like"/>
</dbReference>
<name>A0A250X2B5_9CHLO</name>
<keyword evidence="5" id="KW-0472">Membrane</keyword>
<dbReference type="InterPro" id="IPR015914">
    <property type="entry name" value="PAPs_N"/>
</dbReference>
<comment type="caution">
    <text evidence="8">The sequence shown here is derived from an EMBL/GenBank/DDBJ whole genome shotgun (WGS) entry which is preliminary data.</text>
</comment>
<dbReference type="GO" id="GO:0003993">
    <property type="term" value="F:acid phosphatase activity"/>
    <property type="evidence" value="ECO:0007669"/>
    <property type="project" value="UniProtKB-EC"/>
</dbReference>
<dbReference type="SUPFAM" id="SSF49363">
    <property type="entry name" value="Purple acid phosphatase, N-terminal domain"/>
    <property type="match status" value="1"/>
</dbReference>
<dbReference type="AlphaFoldDB" id="A0A250X2B5"/>
<evidence type="ECO:0000259" key="6">
    <source>
        <dbReference type="Pfam" id="PF00149"/>
    </source>
</evidence>
<reference evidence="8 9" key="1">
    <citation type="submission" date="2017-08" db="EMBL/GenBank/DDBJ databases">
        <title>Acidophilic green algal genome provides insights into adaptation to an acidic environment.</title>
        <authorList>
            <person name="Hirooka S."/>
            <person name="Hirose Y."/>
            <person name="Kanesaki Y."/>
            <person name="Higuchi S."/>
            <person name="Fujiwara T."/>
            <person name="Onuma R."/>
            <person name="Era A."/>
            <person name="Ohbayashi R."/>
            <person name="Uzuka A."/>
            <person name="Nozaki H."/>
            <person name="Yoshikawa H."/>
            <person name="Miyagishima S.Y."/>
        </authorList>
    </citation>
    <scope>NUCLEOTIDE SEQUENCE [LARGE SCALE GENOMIC DNA]</scope>
    <source>
        <strain evidence="8 9">NIES-2499</strain>
    </source>
</reference>
<dbReference type="EC" id="3.1.3.2" evidence="3"/>
<evidence type="ECO:0000256" key="1">
    <source>
        <dbReference type="ARBA" id="ARBA00008723"/>
    </source>
</evidence>
<dbReference type="GO" id="GO:0046872">
    <property type="term" value="F:metal ion binding"/>
    <property type="evidence" value="ECO:0007669"/>
    <property type="project" value="InterPro"/>
</dbReference>
<dbReference type="EMBL" id="BEGY01000023">
    <property type="protein sequence ID" value="GAX77211.1"/>
    <property type="molecule type" value="Genomic_DNA"/>
</dbReference>
<dbReference type="InterPro" id="IPR004843">
    <property type="entry name" value="Calcineurin-like_PHP"/>
</dbReference>
<protein>
    <recommendedName>
        <fullName evidence="3">Purple acid phosphatase</fullName>
        <ecNumber evidence="3">3.1.3.2</ecNumber>
    </recommendedName>
</protein>
<proteinExistence type="inferred from homology"/>
<dbReference type="Pfam" id="PF00149">
    <property type="entry name" value="Metallophos"/>
    <property type="match status" value="1"/>
</dbReference>
<evidence type="ECO:0000313" key="9">
    <source>
        <dbReference type="Proteomes" id="UP000232323"/>
    </source>
</evidence>
<dbReference type="Proteomes" id="UP000232323">
    <property type="component" value="Unassembled WGS sequence"/>
</dbReference>
<feature type="domain" description="Calcineurin-like phosphoesterase" evidence="6">
    <location>
        <begin position="57"/>
        <end position="240"/>
    </location>
</feature>
<organism evidence="8 9">
    <name type="scientific">Chlamydomonas eustigma</name>
    <dbReference type="NCBI Taxonomy" id="1157962"/>
    <lineage>
        <taxon>Eukaryota</taxon>
        <taxon>Viridiplantae</taxon>
        <taxon>Chlorophyta</taxon>
        <taxon>core chlorophytes</taxon>
        <taxon>Chlorophyceae</taxon>
        <taxon>CS clade</taxon>
        <taxon>Chlamydomonadales</taxon>
        <taxon>Chlamydomonadaceae</taxon>
        <taxon>Chlamydomonas</taxon>
    </lineage>
</organism>
<dbReference type="STRING" id="1157962.A0A250X2B5"/>
<dbReference type="OrthoDB" id="407721at2759"/>
<dbReference type="Gene3D" id="3.60.21.10">
    <property type="match status" value="3"/>
</dbReference>
<keyword evidence="9" id="KW-1185">Reference proteome</keyword>
<dbReference type="PANTHER" id="PTHR22953">
    <property type="entry name" value="ACID PHOSPHATASE RELATED"/>
    <property type="match status" value="1"/>
</dbReference>
<dbReference type="InterPro" id="IPR029052">
    <property type="entry name" value="Metallo-depent_PP-like"/>
</dbReference>
<gene>
    <name evidence="8" type="ORF">CEUSTIGMA_g4657.t1</name>
</gene>
<evidence type="ECO:0000256" key="5">
    <source>
        <dbReference type="SAM" id="Phobius"/>
    </source>
</evidence>
<dbReference type="SUPFAM" id="SSF56300">
    <property type="entry name" value="Metallo-dependent phosphatases"/>
    <property type="match status" value="1"/>
</dbReference>
<evidence type="ECO:0000256" key="4">
    <source>
        <dbReference type="SAM" id="MobiDB-lite"/>
    </source>
</evidence>
<keyword evidence="5" id="KW-1133">Transmembrane helix</keyword>
<feature type="region of interest" description="Disordered" evidence="4">
    <location>
        <begin position="523"/>
        <end position="543"/>
    </location>
</feature>
<evidence type="ECO:0000259" key="7">
    <source>
        <dbReference type="Pfam" id="PF16656"/>
    </source>
</evidence>
<dbReference type="PANTHER" id="PTHR22953:SF153">
    <property type="entry name" value="PURPLE ACID PHOSPHATASE"/>
    <property type="match status" value="1"/>
</dbReference>
<feature type="transmembrane region" description="Helical" evidence="5">
    <location>
        <begin position="642"/>
        <end position="662"/>
    </location>
</feature>
<evidence type="ECO:0000256" key="2">
    <source>
        <dbReference type="ARBA" id="ARBA00022729"/>
    </source>
</evidence>
<feature type="domain" description="Purple acid phosphatase N-terminal" evidence="7">
    <location>
        <begin position="13"/>
        <end position="47"/>
    </location>
</feature>
<comment type="catalytic activity">
    <reaction evidence="3">
        <text>a phosphate monoester + H2O = an alcohol + phosphate</text>
        <dbReference type="Rhea" id="RHEA:15017"/>
        <dbReference type="ChEBI" id="CHEBI:15377"/>
        <dbReference type="ChEBI" id="CHEBI:30879"/>
        <dbReference type="ChEBI" id="CHEBI:43474"/>
        <dbReference type="ChEBI" id="CHEBI:67140"/>
        <dbReference type="EC" id="3.1.3.2"/>
    </reaction>
</comment>
<accession>A0A250X2B5</accession>
<feature type="region of interest" description="Disordered" evidence="4">
    <location>
        <begin position="690"/>
        <end position="724"/>
    </location>
</feature>
<evidence type="ECO:0000313" key="8">
    <source>
        <dbReference type="EMBL" id="GAX77211.1"/>
    </source>
</evidence>
<keyword evidence="5" id="KW-0812">Transmembrane</keyword>
<evidence type="ECO:0000256" key="3">
    <source>
        <dbReference type="RuleBase" id="RU361203"/>
    </source>
</evidence>
<dbReference type="Gene3D" id="2.60.40.380">
    <property type="entry name" value="Purple acid phosphatase-like, N-terminal"/>
    <property type="match status" value="1"/>
</dbReference>
<keyword evidence="2" id="KW-0732">Signal</keyword>
<keyword evidence="3" id="KW-0378">Hydrolase</keyword>
<dbReference type="Pfam" id="PF16656">
    <property type="entry name" value="Pur_ac_phosph_N"/>
    <property type="match status" value="1"/>
</dbReference>
<sequence>MFCCTLRSYISPLISHVVLHDLQPGTTYFYMVGDGADSWSTAKSFSTLPISLSTPVRIGLMADVGQTYNSSQTMARMLLSAPHVAILTGDYSYADHYSASDPNPGTSGPGTYQQRWDTFAVMWEPLMSTVPLLGCAGNHELEVSGISATLNYTISNFSYPQNYPFQSYSARYPVPGTTSNFGDITSNQYYVTTIAGSITLARLVMAAQVSIPGLHRLGVALGRFARFRVDVIFSGHVHAYERSHPVYQYQVDTCGPMYVVIGDGGNVEGPYRNFVDEMDPSTGDLYCEELSYNGMGPVKILNDGNTAWGPSYQRQVHPPNCPTTTWQLPKGVSGGPTSVHMNNSSLEGFCQSSQPLWSAHRDPSFGHALLEVMSKDEAKLSWYRNIDPPGIAADTLTLLRRNSCMEQQAAVEAAVGASKGSGENTSQKPTTFDNVQRIVTLDQPIQLILSISSLYCLAISGDFNEFIYLLSDLVASSWSNQNPTATILKGDFTVTAITTPCGSFNISRSSQVSQTVSTSSASSSTLHGVRRRSSSRSLTSLSASSAAGSTRSLRGSLTVGSPSGNASVVVDALISLPPLTFTSEQVTNFCMQYAISSADVFDAKLSSAAVFVATYGVLDLSVRCGGTDSSEASNAVLPDHTVALVVVICVVSALTMAVLRIYKKSRAHCHDHSSYEKGIVAMGERYEGSGAGEARAGTGDETERLMYSALNGNSGLDNSSRDQP</sequence>
<dbReference type="InterPro" id="IPR008963">
    <property type="entry name" value="Purple_acid_Pase-like_N"/>
</dbReference>
<comment type="similarity">
    <text evidence="1 3">Belongs to the metallophosphoesterase superfamily. Purple acid phosphatase family.</text>
</comment>